<dbReference type="InterPro" id="IPR036397">
    <property type="entry name" value="RNaseH_sf"/>
</dbReference>
<dbReference type="InterPro" id="IPR012337">
    <property type="entry name" value="RNaseH-like_sf"/>
</dbReference>
<feature type="compositionally biased region" description="Basic and acidic residues" evidence="1">
    <location>
        <begin position="776"/>
        <end position="803"/>
    </location>
</feature>
<gene>
    <name evidence="3" type="ORF">DdX_16438</name>
</gene>
<dbReference type="Proteomes" id="UP001201812">
    <property type="component" value="Unassembled WGS sequence"/>
</dbReference>
<dbReference type="PROSITE" id="PS50822">
    <property type="entry name" value="PIWI"/>
    <property type="match status" value="1"/>
</dbReference>
<dbReference type="InterPro" id="IPR003165">
    <property type="entry name" value="Piwi"/>
</dbReference>
<feature type="region of interest" description="Disordered" evidence="1">
    <location>
        <begin position="774"/>
        <end position="822"/>
    </location>
</feature>
<dbReference type="Pfam" id="PF02171">
    <property type="entry name" value="Piwi"/>
    <property type="match status" value="1"/>
</dbReference>
<dbReference type="SUPFAM" id="SSF53098">
    <property type="entry name" value="Ribonuclease H-like"/>
    <property type="match status" value="1"/>
</dbReference>
<dbReference type="SMART" id="SM00950">
    <property type="entry name" value="Piwi"/>
    <property type="match status" value="1"/>
</dbReference>
<evidence type="ECO:0000256" key="1">
    <source>
        <dbReference type="SAM" id="MobiDB-lite"/>
    </source>
</evidence>
<dbReference type="InterPro" id="IPR036085">
    <property type="entry name" value="PAZ_dom_sf"/>
</dbReference>
<proteinExistence type="predicted"/>
<feature type="domain" description="Piwi" evidence="2">
    <location>
        <begin position="454"/>
        <end position="775"/>
    </location>
</feature>
<comment type="caution">
    <text evidence="3">The sequence shown here is derived from an EMBL/GenBank/DDBJ whole genome shotgun (WGS) entry which is preliminary data.</text>
</comment>
<organism evidence="3 4">
    <name type="scientific">Ditylenchus destructor</name>
    <dbReference type="NCBI Taxonomy" id="166010"/>
    <lineage>
        <taxon>Eukaryota</taxon>
        <taxon>Metazoa</taxon>
        <taxon>Ecdysozoa</taxon>
        <taxon>Nematoda</taxon>
        <taxon>Chromadorea</taxon>
        <taxon>Rhabditida</taxon>
        <taxon>Tylenchina</taxon>
        <taxon>Tylenchomorpha</taxon>
        <taxon>Sphaerularioidea</taxon>
        <taxon>Anguinidae</taxon>
        <taxon>Anguininae</taxon>
        <taxon>Ditylenchus</taxon>
    </lineage>
</organism>
<reference evidence="3" key="1">
    <citation type="submission" date="2022-01" db="EMBL/GenBank/DDBJ databases">
        <title>Genome Sequence Resource for Two Populations of Ditylenchus destructor, the Migratory Endoparasitic Phytonematode.</title>
        <authorList>
            <person name="Zhang H."/>
            <person name="Lin R."/>
            <person name="Xie B."/>
        </authorList>
    </citation>
    <scope>NUCLEOTIDE SEQUENCE</scope>
    <source>
        <strain evidence="3">BazhouSP</strain>
    </source>
</reference>
<dbReference type="SUPFAM" id="SSF101690">
    <property type="entry name" value="PAZ domain"/>
    <property type="match status" value="1"/>
</dbReference>
<feature type="compositionally biased region" description="Basic and acidic residues" evidence="1">
    <location>
        <begin position="809"/>
        <end position="822"/>
    </location>
</feature>
<name>A0AAD4R027_9BILA</name>
<dbReference type="GO" id="GO:0003676">
    <property type="term" value="F:nucleic acid binding"/>
    <property type="evidence" value="ECO:0007669"/>
    <property type="project" value="InterPro"/>
</dbReference>
<evidence type="ECO:0000313" key="4">
    <source>
        <dbReference type="Proteomes" id="UP001201812"/>
    </source>
</evidence>
<dbReference type="AlphaFoldDB" id="A0AAD4R027"/>
<dbReference type="Gene3D" id="2.170.260.10">
    <property type="entry name" value="paz domain"/>
    <property type="match status" value="1"/>
</dbReference>
<dbReference type="Gene3D" id="3.30.420.10">
    <property type="entry name" value="Ribonuclease H-like superfamily/Ribonuclease H"/>
    <property type="match status" value="1"/>
</dbReference>
<protein>
    <submittedName>
        <fullName evidence="3">Piwi domain-containing protein</fullName>
    </submittedName>
</protein>
<dbReference type="Gene3D" id="3.40.50.2300">
    <property type="match status" value="1"/>
</dbReference>
<dbReference type="EMBL" id="JAKKPZ010000132">
    <property type="protein sequence ID" value="KAI1700875.1"/>
    <property type="molecule type" value="Genomic_DNA"/>
</dbReference>
<sequence>MAEQPAEQQEQLPEVDLPEKVRNEHRIRNVEEAKIVLNAYRLDVSHAVEKVHKFELKFMGRIPPETEKDISRGARNDVANQARRRLLWEMCTQMITMNPNVFGEQSHHRNYVYDCGINFYSITNLGMNMAEARTFVIDRNLLPPEQNGYLGRRVESIEANLLYCEVIDLRALGQSGELRSRSAVQFLDILSNQEVIRRNGYYIFQSKMFEKASEIRLPNDPRIMKEGMQKNVRIVGNSLESATPVIQIDPKKSAFFPEMTVHEFLDKFLSGRDPDLGRRIFSQIRIATKQIKGLSVVTTHLEIPRTFTVHGLTTSLNAMVGDASQWSTTLRTVIIEPSATQTWFPCVVEKMSRGGGITDSFYPIELVKIVAGQRVSFDQQTTVLVDQMIRNCQTLPSQFKPLNEKQKNNAFISSGNPFFRTHNVRVDSDIIEASGQDEEYIQSKFEFYKQHNAEFVMFFTKEKLDTVHHTMKLMEVKFGIITQHISKPTMEKALGTRGAYLVIDNLLMKFNLKLGGVNHGLSTSNVMVSANRFTHDVVKEDWLRDSRMFIGLDMSHAAPQSLFERQKGEKPTEPTIVSMAYTVGHPLKPRQFVTNLVTALQTYNKEVRRFPEHIMVFRGGVSEGEYQKVATVEFGAFEAAFEHMEQKQREFQRPQVTIIVVQQQSNYRIVPVRVDSRDKAKEQNVRAGTVVDEQVMHPVYTEFLLVGHHTIQGTARPSRCTVVVDTCNPRISLEELEYVTYHLCYAHGIVCSPVSVPAPLKAAADLKKRGRNNWKVVKDDRSTERGSETERGPETSRRSETGRGPETSHGSETERESEIERGSEHFFIDLTNELRPIIPTKFWA</sequence>
<dbReference type="PANTHER" id="PTHR22891">
    <property type="entry name" value="EUKARYOTIC TRANSLATION INITIATION FACTOR 2C"/>
    <property type="match status" value="1"/>
</dbReference>
<evidence type="ECO:0000313" key="3">
    <source>
        <dbReference type="EMBL" id="KAI1700875.1"/>
    </source>
</evidence>
<evidence type="ECO:0000259" key="2">
    <source>
        <dbReference type="PROSITE" id="PS50822"/>
    </source>
</evidence>
<accession>A0AAD4R027</accession>
<keyword evidence="4" id="KW-1185">Reference proteome</keyword>